<dbReference type="InterPro" id="IPR007497">
    <property type="entry name" value="SIMPL/DUF541"/>
</dbReference>
<sequence>MQPPFHPNYSTSYNYPSRTQNQTITVTGNGSIEVDPDTISLVIGVRTEHKNVQEALRNNATISTQMITALNNIGISDQQIETKSFFVNPQYDYSDGKSKLVGYEVQHLFTITVNDVKQAGQVYEVAISNGANIAQDIQFSVENPEQYYNQALTEALLNAQEKANVIAETIKVTINPFPSEVVEETPFSTQGIESYQKMAVFGASSAPPIQSQQLTISAIAKVIYHY</sequence>
<dbReference type="Gene3D" id="3.30.110.170">
    <property type="entry name" value="Protein of unknown function (DUF541), domain 1"/>
    <property type="match status" value="1"/>
</dbReference>
<dbReference type="PANTHER" id="PTHR34387">
    <property type="entry name" value="SLR1258 PROTEIN"/>
    <property type="match status" value="1"/>
</dbReference>
<accession>A0ABS2QV00</accession>
<proteinExistence type="predicted"/>
<reference evidence="1 2" key="1">
    <citation type="submission" date="2021-01" db="EMBL/GenBank/DDBJ databases">
        <title>Genomic Encyclopedia of Type Strains, Phase IV (KMG-IV): sequencing the most valuable type-strain genomes for metagenomic binning, comparative biology and taxonomic classification.</title>
        <authorList>
            <person name="Goeker M."/>
        </authorList>
    </citation>
    <scope>NUCLEOTIDE SEQUENCE [LARGE SCALE GENOMIC DNA]</scope>
    <source>
        <strain evidence="1 2">DSM 104297</strain>
    </source>
</reference>
<dbReference type="InterPro" id="IPR052022">
    <property type="entry name" value="26kDa_periplasmic_antigen"/>
</dbReference>
<dbReference type="PANTHER" id="PTHR34387:SF1">
    <property type="entry name" value="PERIPLASMIC IMMUNOGENIC PROTEIN"/>
    <property type="match status" value="1"/>
</dbReference>
<dbReference type="EMBL" id="JAFBFC010000003">
    <property type="protein sequence ID" value="MBM7703301.1"/>
    <property type="molecule type" value="Genomic_DNA"/>
</dbReference>
<protein>
    <submittedName>
        <fullName evidence="1">Uncharacterized protein YggE</fullName>
    </submittedName>
</protein>
<dbReference type="Gene3D" id="3.30.70.2970">
    <property type="entry name" value="Protein of unknown function (DUF541), domain 2"/>
    <property type="match status" value="1"/>
</dbReference>
<gene>
    <name evidence="1" type="ORF">JOC83_002148</name>
</gene>
<dbReference type="Proteomes" id="UP000809829">
    <property type="component" value="Unassembled WGS sequence"/>
</dbReference>
<name>A0ABS2QV00_9BACI</name>
<evidence type="ECO:0000313" key="2">
    <source>
        <dbReference type="Proteomes" id="UP000809829"/>
    </source>
</evidence>
<organism evidence="1 2">
    <name type="scientific">Priestia iocasae</name>
    <dbReference type="NCBI Taxonomy" id="2291674"/>
    <lineage>
        <taxon>Bacteria</taxon>
        <taxon>Bacillati</taxon>
        <taxon>Bacillota</taxon>
        <taxon>Bacilli</taxon>
        <taxon>Bacillales</taxon>
        <taxon>Bacillaceae</taxon>
        <taxon>Priestia</taxon>
    </lineage>
</organism>
<dbReference type="Pfam" id="PF04402">
    <property type="entry name" value="SIMPL"/>
    <property type="match status" value="1"/>
</dbReference>
<dbReference type="RefSeq" id="WP_205186940.1">
    <property type="nucleotide sequence ID" value="NZ_JAFBFC010000003.1"/>
</dbReference>
<keyword evidence="2" id="KW-1185">Reference proteome</keyword>
<evidence type="ECO:0000313" key="1">
    <source>
        <dbReference type="EMBL" id="MBM7703301.1"/>
    </source>
</evidence>
<comment type="caution">
    <text evidence="1">The sequence shown here is derived from an EMBL/GenBank/DDBJ whole genome shotgun (WGS) entry which is preliminary data.</text>
</comment>